<evidence type="ECO:0000313" key="2">
    <source>
        <dbReference type="EMBL" id="CAB4179498.1"/>
    </source>
</evidence>
<feature type="region of interest" description="Disordered" evidence="1">
    <location>
        <begin position="70"/>
        <end position="116"/>
    </location>
</feature>
<organism evidence="3">
    <name type="scientific">uncultured Caudovirales phage</name>
    <dbReference type="NCBI Taxonomy" id="2100421"/>
    <lineage>
        <taxon>Viruses</taxon>
        <taxon>Duplodnaviria</taxon>
        <taxon>Heunggongvirae</taxon>
        <taxon>Uroviricota</taxon>
        <taxon>Caudoviricetes</taxon>
        <taxon>Peduoviridae</taxon>
        <taxon>Maltschvirus</taxon>
        <taxon>Maltschvirus maltsch</taxon>
    </lineage>
</organism>
<reference evidence="3" key="1">
    <citation type="submission" date="2020-05" db="EMBL/GenBank/DDBJ databases">
        <authorList>
            <person name="Chiriac C."/>
            <person name="Salcher M."/>
            <person name="Ghai R."/>
            <person name="Kavagutti S V."/>
        </authorList>
    </citation>
    <scope>NUCLEOTIDE SEQUENCE</scope>
</reference>
<protein>
    <submittedName>
        <fullName evidence="3">Uncharacterized protein</fullName>
    </submittedName>
</protein>
<feature type="compositionally biased region" description="Basic and acidic residues" evidence="1">
    <location>
        <begin position="75"/>
        <end position="85"/>
    </location>
</feature>
<evidence type="ECO:0000313" key="3">
    <source>
        <dbReference type="EMBL" id="CAB4221041.1"/>
    </source>
</evidence>
<proteinExistence type="predicted"/>
<name>A0A6J5T222_9CAUD</name>
<sequence length="116" mass="13026">MAGGLSRDHDSYNHFNYGYDSRVNPMTAVDKKILDFAVRSADQPALKTHGQILLHFGMYPPEFWTRAQNLSGHPDVPEKHKEKLAKMFPEPSRPGPMSGGADLNTESKSFSHGLEW</sequence>
<dbReference type="EMBL" id="LR796981">
    <property type="protein sequence ID" value="CAB4179498.1"/>
    <property type="molecule type" value="Genomic_DNA"/>
</dbReference>
<dbReference type="EMBL" id="LR797501">
    <property type="protein sequence ID" value="CAB4221041.1"/>
    <property type="molecule type" value="Genomic_DNA"/>
</dbReference>
<gene>
    <name evidence="2" type="ORF">UFOVP1033_143</name>
    <name evidence="3" type="ORF">UFOVP1631_143</name>
</gene>
<evidence type="ECO:0000256" key="1">
    <source>
        <dbReference type="SAM" id="MobiDB-lite"/>
    </source>
</evidence>
<accession>A0A6J5T222</accession>